<dbReference type="Proteomes" id="UP000682713">
    <property type="component" value="Unassembled WGS sequence"/>
</dbReference>
<evidence type="ECO:0000313" key="1">
    <source>
        <dbReference type="EMBL" id="MBS4200565.1"/>
    </source>
</evidence>
<proteinExistence type="predicted"/>
<keyword evidence="2" id="KW-1185">Reference proteome</keyword>
<dbReference type="RefSeq" id="WP_213111130.1">
    <property type="nucleotide sequence ID" value="NZ_JAGYPJ010000001.1"/>
</dbReference>
<comment type="caution">
    <text evidence="1">The sequence shown here is derived from an EMBL/GenBank/DDBJ whole genome shotgun (WGS) entry which is preliminary data.</text>
</comment>
<evidence type="ECO:0000313" key="2">
    <source>
        <dbReference type="Proteomes" id="UP000682713"/>
    </source>
</evidence>
<sequence length="87" mass="9505">MGQVELINISKSYDKQSHVLNGINQLQATKSSYATQGAVMDMIPEERKIIETALETVYNGGDVDKAYNTAVKQLNSAIEQANTTKGK</sequence>
<gene>
    <name evidence="1" type="ORF">KHA93_13080</name>
</gene>
<reference evidence="1 2" key="1">
    <citation type="submission" date="2021-05" db="EMBL/GenBank/DDBJ databases">
        <title>Novel Bacillus species.</title>
        <authorList>
            <person name="Liu G."/>
        </authorList>
    </citation>
    <scope>NUCLEOTIDE SEQUENCE [LARGE SCALE GENOMIC DNA]</scope>
    <source>
        <strain evidence="1 2">FJAT-49732</strain>
    </source>
</reference>
<protein>
    <submittedName>
        <fullName evidence="1">Uncharacterized protein</fullName>
    </submittedName>
</protein>
<organism evidence="1 2">
    <name type="scientific">Lederbergia citrisecunda</name>
    <dbReference type="NCBI Taxonomy" id="2833583"/>
    <lineage>
        <taxon>Bacteria</taxon>
        <taxon>Bacillati</taxon>
        <taxon>Bacillota</taxon>
        <taxon>Bacilli</taxon>
        <taxon>Bacillales</taxon>
        <taxon>Bacillaceae</taxon>
        <taxon>Lederbergia</taxon>
    </lineage>
</organism>
<name>A0A942TLV2_9BACI</name>
<dbReference type="EMBL" id="JAGYPJ010000001">
    <property type="protein sequence ID" value="MBS4200565.1"/>
    <property type="molecule type" value="Genomic_DNA"/>
</dbReference>
<accession>A0A942TLV2</accession>
<dbReference type="AlphaFoldDB" id="A0A942TLV2"/>